<keyword evidence="6 11" id="KW-0812">Transmembrane</keyword>
<sequence length="215" mass="22864">MKIMQVPSLYRRSATRTPGGAAHPNGGFTAIELMVVVAIVAILSALVGPSFRPLIERWRVRDTAESMTSTMYLARSEAIKRGGNVIIQKKDNNASLTCNNGAGPTQWGCGWEVFFDANSNGLKDPCNPAIQPNECPLQEVPEPTRVTVSLAGSTSKIVVDRWGMASHSTGAGAGVPTNLFFAITPETKTMTDISAARLCVGTGGRIIRKKGSEAC</sequence>
<keyword evidence="3" id="KW-1003">Cell membrane</keyword>
<evidence type="ECO:0000256" key="2">
    <source>
        <dbReference type="ARBA" id="ARBA00021549"/>
    </source>
</evidence>
<dbReference type="GO" id="GO:0005886">
    <property type="term" value="C:plasma membrane"/>
    <property type="evidence" value="ECO:0007669"/>
    <property type="project" value="UniProtKB-SubCell"/>
</dbReference>
<evidence type="ECO:0000256" key="11">
    <source>
        <dbReference type="SAM" id="Phobius"/>
    </source>
</evidence>
<evidence type="ECO:0000256" key="10">
    <source>
        <dbReference type="ARBA" id="ARBA00030775"/>
    </source>
</evidence>
<reference evidence="13 14" key="1">
    <citation type="submission" date="2020-08" db="EMBL/GenBank/DDBJ databases">
        <title>Functional genomics of gut bacteria from endangered species of beetles.</title>
        <authorList>
            <person name="Carlos-Shanley C."/>
        </authorList>
    </citation>
    <scope>NUCLEOTIDE SEQUENCE [LARGE SCALE GENOMIC DNA]</scope>
    <source>
        <strain evidence="13 14">S00198</strain>
    </source>
</reference>
<dbReference type="SUPFAM" id="SSF54523">
    <property type="entry name" value="Pili subunits"/>
    <property type="match status" value="1"/>
</dbReference>
<evidence type="ECO:0000256" key="4">
    <source>
        <dbReference type="ARBA" id="ARBA00022481"/>
    </source>
</evidence>
<keyword evidence="5" id="KW-0997">Cell inner membrane</keyword>
<dbReference type="GO" id="GO:0015628">
    <property type="term" value="P:protein secretion by the type II secretion system"/>
    <property type="evidence" value="ECO:0007669"/>
    <property type="project" value="InterPro"/>
</dbReference>
<dbReference type="GO" id="GO:0015627">
    <property type="term" value="C:type II protein secretion system complex"/>
    <property type="evidence" value="ECO:0007669"/>
    <property type="project" value="InterPro"/>
</dbReference>
<keyword evidence="14" id="KW-1185">Reference proteome</keyword>
<feature type="transmembrane region" description="Helical" evidence="11">
    <location>
        <begin position="28"/>
        <end position="51"/>
    </location>
</feature>
<dbReference type="EMBL" id="JACHLK010000005">
    <property type="protein sequence ID" value="MBB6560364.1"/>
    <property type="molecule type" value="Genomic_DNA"/>
</dbReference>
<comment type="subcellular location">
    <subcellularLocation>
        <location evidence="1">Cell inner membrane</location>
        <topology evidence="1">Single-pass membrane protein</topology>
    </subcellularLocation>
</comment>
<evidence type="ECO:0000259" key="12">
    <source>
        <dbReference type="Pfam" id="PF12019"/>
    </source>
</evidence>
<protein>
    <recommendedName>
        <fullName evidence="2">Type II secretion system protein H</fullName>
    </recommendedName>
    <alternativeName>
        <fullName evidence="10">General secretion pathway protein H</fullName>
    </alternativeName>
</protein>
<keyword evidence="7 11" id="KW-1133">Transmembrane helix</keyword>
<gene>
    <name evidence="13" type="ORF">HNP48_003038</name>
</gene>
<evidence type="ECO:0000256" key="1">
    <source>
        <dbReference type="ARBA" id="ARBA00004377"/>
    </source>
</evidence>
<evidence type="ECO:0000256" key="6">
    <source>
        <dbReference type="ARBA" id="ARBA00022692"/>
    </source>
</evidence>
<dbReference type="Proteomes" id="UP000575083">
    <property type="component" value="Unassembled WGS sequence"/>
</dbReference>
<accession>A0A7X0PEN4</accession>
<evidence type="ECO:0000256" key="9">
    <source>
        <dbReference type="ARBA" id="ARBA00025772"/>
    </source>
</evidence>
<evidence type="ECO:0000256" key="5">
    <source>
        <dbReference type="ARBA" id="ARBA00022519"/>
    </source>
</evidence>
<dbReference type="InterPro" id="IPR012902">
    <property type="entry name" value="N_methyl_site"/>
</dbReference>
<keyword evidence="4" id="KW-0488">Methylation</keyword>
<feature type="domain" description="General secretion pathway GspH" evidence="12">
    <location>
        <begin position="63"/>
        <end position="174"/>
    </location>
</feature>
<dbReference type="InterPro" id="IPR022346">
    <property type="entry name" value="T2SS_GspH"/>
</dbReference>
<keyword evidence="8 11" id="KW-0472">Membrane</keyword>
<evidence type="ECO:0000256" key="3">
    <source>
        <dbReference type="ARBA" id="ARBA00022475"/>
    </source>
</evidence>
<comment type="similarity">
    <text evidence="9">Belongs to the GSP H family.</text>
</comment>
<organism evidence="13 14">
    <name type="scientific">Acidovorax soli</name>
    <dbReference type="NCBI Taxonomy" id="592050"/>
    <lineage>
        <taxon>Bacteria</taxon>
        <taxon>Pseudomonadati</taxon>
        <taxon>Pseudomonadota</taxon>
        <taxon>Betaproteobacteria</taxon>
        <taxon>Burkholderiales</taxon>
        <taxon>Comamonadaceae</taxon>
        <taxon>Acidovorax</taxon>
    </lineage>
</organism>
<name>A0A7X0PEN4_9BURK</name>
<dbReference type="InterPro" id="IPR045584">
    <property type="entry name" value="Pilin-like"/>
</dbReference>
<evidence type="ECO:0000256" key="7">
    <source>
        <dbReference type="ARBA" id="ARBA00022989"/>
    </source>
</evidence>
<dbReference type="AlphaFoldDB" id="A0A7X0PEN4"/>
<dbReference type="RefSeq" id="WP_260420243.1">
    <property type="nucleotide sequence ID" value="NZ_JACHLK010000005.1"/>
</dbReference>
<comment type="caution">
    <text evidence="13">The sequence shown here is derived from an EMBL/GenBank/DDBJ whole genome shotgun (WGS) entry which is preliminary data.</text>
</comment>
<dbReference type="Gene3D" id="3.55.40.10">
    <property type="entry name" value="minor pseudopilin epsh domain"/>
    <property type="match status" value="1"/>
</dbReference>
<evidence type="ECO:0000256" key="8">
    <source>
        <dbReference type="ARBA" id="ARBA00023136"/>
    </source>
</evidence>
<dbReference type="Pfam" id="PF07963">
    <property type="entry name" value="N_methyl"/>
    <property type="match status" value="1"/>
</dbReference>
<dbReference type="Pfam" id="PF12019">
    <property type="entry name" value="GspH"/>
    <property type="match status" value="1"/>
</dbReference>
<evidence type="ECO:0000313" key="14">
    <source>
        <dbReference type="Proteomes" id="UP000575083"/>
    </source>
</evidence>
<evidence type="ECO:0000313" key="13">
    <source>
        <dbReference type="EMBL" id="MBB6560364.1"/>
    </source>
</evidence>
<dbReference type="NCBIfam" id="TIGR02532">
    <property type="entry name" value="IV_pilin_GFxxxE"/>
    <property type="match status" value="1"/>
</dbReference>
<proteinExistence type="inferred from homology"/>